<dbReference type="Gene3D" id="3.40.50.620">
    <property type="entry name" value="HUPs"/>
    <property type="match status" value="1"/>
</dbReference>
<feature type="binding site" evidence="9">
    <location>
        <position position="89"/>
    </location>
    <ligand>
        <name>substrate</name>
    </ligand>
</feature>
<evidence type="ECO:0000259" key="10">
    <source>
        <dbReference type="Pfam" id="PF01467"/>
    </source>
</evidence>
<dbReference type="PATRIC" id="fig|1302648.3.peg.1296"/>
<comment type="pathway">
    <text evidence="9">Cofactor biosynthesis; coenzyme A biosynthesis; CoA from (R)-pantothenate: step 4/5.</text>
</comment>
<keyword evidence="4 9" id="KW-0547">Nucleotide-binding</keyword>
<evidence type="ECO:0000256" key="2">
    <source>
        <dbReference type="ARBA" id="ARBA00022679"/>
    </source>
</evidence>
<feature type="domain" description="Cytidyltransferase-like" evidence="10">
    <location>
        <begin position="6"/>
        <end position="135"/>
    </location>
</feature>
<evidence type="ECO:0000256" key="5">
    <source>
        <dbReference type="ARBA" id="ARBA00022840"/>
    </source>
</evidence>
<gene>
    <name evidence="9" type="primary">coaD</name>
    <name evidence="11" type="ORF">TMU3MR103_1329</name>
</gene>
<dbReference type="NCBIfam" id="TIGR01510">
    <property type="entry name" value="coaD_prev_kdtB"/>
    <property type="match status" value="1"/>
</dbReference>
<comment type="catalytic activity">
    <reaction evidence="8 9">
        <text>(R)-4'-phosphopantetheine + ATP + H(+) = 3'-dephospho-CoA + diphosphate</text>
        <dbReference type="Rhea" id="RHEA:19801"/>
        <dbReference type="ChEBI" id="CHEBI:15378"/>
        <dbReference type="ChEBI" id="CHEBI:30616"/>
        <dbReference type="ChEBI" id="CHEBI:33019"/>
        <dbReference type="ChEBI" id="CHEBI:57328"/>
        <dbReference type="ChEBI" id="CHEBI:61723"/>
        <dbReference type="EC" id="2.7.7.3"/>
    </reaction>
</comment>
<comment type="subunit">
    <text evidence="9">Homohexamer.</text>
</comment>
<keyword evidence="7 9" id="KW-0173">Coenzyme A biosynthesis</keyword>
<dbReference type="EC" id="2.7.7.3" evidence="9"/>
<dbReference type="EMBL" id="JPVT01000131">
    <property type="protein sequence ID" value="KFN90779.1"/>
    <property type="molecule type" value="Genomic_DNA"/>
</dbReference>
<comment type="function">
    <text evidence="9">Reversibly transfers an adenylyl group from ATP to 4'-phosphopantetheine, yielding dephospho-CoA (dPCoA) and pyrophosphate.</text>
</comment>
<feature type="binding site" evidence="9">
    <location>
        <begin position="10"/>
        <end position="11"/>
    </location>
    <ligand>
        <name>ATP</name>
        <dbReference type="ChEBI" id="CHEBI:30616"/>
    </ligand>
</feature>
<comment type="caution">
    <text evidence="11">The sequence shown here is derived from an EMBL/GenBank/DDBJ whole genome shotgun (WGS) entry which is preliminary data.</text>
</comment>
<evidence type="ECO:0000256" key="6">
    <source>
        <dbReference type="ARBA" id="ARBA00022842"/>
    </source>
</evidence>
<keyword evidence="5 9" id="KW-0067">ATP-binding</keyword>
<keyword evidence="1 9" id="KW-0963">Cytoplasm</keyword>
<keyword evidence="2 9" id="KW-0808">Transferase</keyword>
<dbReference type="Pfam" id="PF01467">
    <property type="entry name" value="CTP_transf_like"/>
    <property type="match status" value="1"/>
</dbReference>
<comment type="similarity">
    <text evidence="9">Belongs to the bacterial CoaD family.</text>
</comment>
<reference evidence="11 12" key="1">
    <citation type="submission" date="2014-08" db="EMBL/GenBank/DDBJ databases">
        <title>Genome sequence of Tetragenococcus muriaticus.</title>
        <authorList>
            <person name="Chuea-nongthon C."/>
            <person name="Rodtong S."/>
            <person name="Yongsawatdigul J."/>
            <person name="Steele J.L."/>
            <person name="Liu X.-y."/>
            <person name="Speers J."/>
            <person name="Glasner J.D."/>
            <person name="Neeno-Eckwall E.C."/>
        </authorList>
    </citation>
    <scope>NUCLEOTIDE SEQUENCE [LARGE SCALE GENOMIC DNA]</scope>
    <source>
        <strain evidence="11 12">3MR10-3</strain>
    </source>
</reference>
<feature type="binding site" evidence="9">
    <location>
        <position position="10"/>
    </location>
    <ligand>
        <name>substrate</name>
    </ligand>
</feature>
<dbReference type="Proteomes" id="UP000029381">
    <property type="component" value="Unassembled WGS sequence"/>
</dbReference>
<evidence type="ECO:0000256" key="3">
    <source>
        <dbReference type="ARBA" id="ARBA00022695"/>
    </source>
</evidence>
<evidence type="ECO:0000313" key="11">
    <source>
        <dbReference type="EMBL" id="KFN90779.1"/>
    </source>
</evidence>
<dbReference type="AlphaFoldDB" id="A0A091C1F1"/>
<comment type="cofactor">
    <cofactor evidence="9">
        <name>Mg(2+)</name>
        <dbReference type="ChEBI" id="CHEBI:18420"/>
    </cofactor>
</comment>
<dbReference type="GO" id="GO:0004595">
    <property type="term" value="F:pantetheine-phosphate adenylyltransferase activity"/>
    <property type="evidence" value="ECO:0007669"/>
    <property type="project" value="UniProtKB-UniRule"/>
</dbReference>
<dbReference type="RefSeq" id="WP_028789384.1">
    <property type="nucleotide sequence ID" value="NZ_JPVT01000131.1"/>
</dbReference>
<evidence type="ECO:0000256" key="8">
    <source>
        <dbReference type="ARBA" id="ARBA00029346"/>
    </source>
</evidence>
<feature type="binding site" evidence="9">
    <location>
        <position position="100"/>
    </location>
    <ligand>
        <name>ATP</name>
        <dbReference type="ChEBI" id="CHEBI:30616"/>
    </ligand>
</feature>
<name>A0A091C1F1_9ENTE</name>
<sequence>MKKIALFPGSFDPLTMGHLSTIERGAQIFDEVIVGIFVNTNKKSLLSTEEKVQLTQEAVAHLSNVKVTSQQTELTVQTARRLGAKFLLRGIRNFNDYEYEKEVMTMNQHLDPEIETVFLMAETQYSHISSSLLKETLLFHGDVKKYLPNNIYEAIKKKRDQDEA</sequence>
<dbReference type="GO" id="GO:0005737">
    <property type="term" value="C:cytoplasm"/>
    <property type="evidence" value="ECO:0007669"/>
    <property type="project" value="UniProtKB-SubCell"/>
</dbReference>
<dbReference type="InterPro" id="IPR001980">
    <property type="entry name" value="PPAT"/>
</dbReference>
<accession>A0A091C1F1</accession>
<evidence type="ECO:0000256" key="9">
    <source>
        <dbReference type="HAMAP-Rule" id="MF_00151"/>
    </source>
</evidence>
<dbReference type="CDD" id="cd02163">
    <property type="entry name" value="PPAT"/>
    <property type="match status" value="1"/>
</dbReference>
<evidence type="ECO:0000313" key="12">
    <source>
        <dbReference type="Proteomes" id="UP000029381"/>
    </source>
</evidence>
<organism evidence="11 12">
    <name type="scientific">Tetragenococcus muriaticus 3MR10-3</name>
    <dbReference type="NCBI Taxonomy" id="1302648"/>
    <lineage>
        <taxon>Bacteria</taxon>
        <taxon>Bacillati</taxon>
        <taxon>Bacillota</taxon>
        <taxon>Bacilli</taxon>
        <taxon>Lactobacillales</taxon>
        <taxon>Enterococcaceae</taxon>
        <taxon>Tetragenococcus</taxon>
    </lineage>
</organism>
<feature type="binding site" evidence="9">
    <location>
        <position position="42"/>
    </location>
    <ligand>
        <name>substrate</name>
    </ligand>
</feature>
<proteinExistence type="inferred from homology"/>
<dbReference type="HAMAP" id="MF_00151">
    <property type="entry name" value="PPAT_bact"/>
    <property type="match status" value="1"/>
</dbReference>
<dbReference type="PANTHER" id="PTHR21342:SF1">
    <property type="entry name" value="PHOSPHOPANTETHEINE ADENYLYLTRANSFERASE"/>
    <property type="match status" value="1"/>
</dbReference>
<feature type="binding site" evidence="9">
    <location>
        <begin position="90"/>
        <end position="92"/>
    </location>
    <ligand>
        <name>ATP</name>
        <dbReference type="ChEBI" id="CHEBI:30616"/>
    </ligand>
</feature>
<feature type="site" description="Transition state stabilizer" evidence="9">
    <location>
        <position position="18"/>
    </location>
</feature>
<feature type="binding site" evidence="9">
    <location>
        <begin position="125"/>
        <end position="131"/>
    </location>
    <ligand>
        <name>ATP</name>
        <dbReference type="ChEBI" id="CHEBI:30616"/>
    </ligand>
</feature>
<dbReference type="SUPFAM" id="SSF52374">
    <property type="entry name" value="Nucleotidylyl transferase"/>
    <property type="match status" value="1"/>
</dbReference>
<evidence type="ECO:0000256" key="7">
    <source>
        <dbReference type="ARBA" id="ARBA00022993"/>
    </source>
</evidence>
<dbReference type="NCBIfam" id="TIGR00125">
    <property type="entry name" value="cyt_tran_rel"/>
    <property type="match status" value="1"/>
</dbReference>
<keyword evidence="6 9" id="KW-0460">Magnesium</keyword>
<evidence type="ECO:0000256" key="1">
    <source>
        <dbReference type="ARBA" id="ARBA00022490"/>
    </source>
</evidence>
<dbReference type="UniPathway" id="UPA00241">
    <property type="reaction ID" value="UER00355"/>
</dbReference>
<feature type="binding site" evidence="9">
    <location>
        <position position="75"/>
    </location>
    <ligand>
        <name>substrate</name>
    </ligand>
</feature>
<dbReference type="PRINTS" id="PR01020">
    <property type="entry name" value="LPSBIOSNTHSS"/>
</dbReference>
<keyword evidence="3 9" id="KW-0548">Nucleotidyltransferase</keyword>
<comment type="subcellular location">
    <subcellularLocation>
        <location evidence="9">Cytoplasm</location>
    </subcellularLocation>
</comment>
<dbReference type="GO" id="GO:0005524">
    <property type="term" value="F:ATP binding"/>
    <property type="evidence" value="ECO:0007669"/>
    <property type="project" value="UniProtKB-KW"/>
</dbReference>
<feature type="binding site" evidence="9">
    <location>
        <position position="18"/>
    </location>
    <ligand>
        <name>ATP</name>
        <dbReference type="ChEBI" id="CHEBI:30616"/>
    </ligand>
</feature>
<dbReference type="InterPro" id="IPR014729">
    <property type="entry name" value="Rossmann-like_a/b/a_fold"/>
</dbReference>
<dbReference type="PANTHER" id="PTHR21342">
    <property type="entry name" value="PHOSPHOPANTETHEINE ADENYLYLTRANSFERASE"/>
    <property type="match status" value="1"/>
</dbReference>
<keyword evidence="12" id="KW-1185">Reference proteome</keyword>
<protein>
    <recommendedName>
        <fullName evidence="9">Phosphopantetheine adenylyltransferase</fullName>
        <ecNumber evidence="9">2.7.7.3</ecNumber>
    </recommendedName>
    <alternativeName>
        <fullName evidence="9">Dephospho-CoA pyrophosphorylase</fullName>
    </alternativeName>
    <alternativeName>
        <fullName evidence="9">Pantetheine-phosphate adenylyltransferase</fullName>
        <shortName evidence="9">PPAT</shortName>
    </alternativeName>
</protein>
<dbReference type="GO" id="GO:0015937">
    <property type="term" value="P:coenzyme A biosynthetic process"/>
    <property type="evidence" value="ECO:0007669"/>
    <property type="project" value="UniProtKB-UniRule"/>
</dbReference>
<dbReference type="InterPro" id="IPR004821">
    <property type="entry name" value="Cyt_trans-like"/>
</dbReference>
<evidence type="ECO:0000256" key="4">
    <source>
        <dbReference type="ARBA" id="ARBA00022741"/>
    </source>
</evidence>